<dbReference type="EMBL" id="JAUSVS010000004">
    <property type="protein sequence ID" value="MDQ0464603.1"/>
    <property type="molecule type" value="Genomic_DNA"/>
</dbReference>
<dbReference type="PANTHER" id="PTHR30386:SF24">
    <property type="entry name" value="MULTIDRUG RESISTANCE EFFLUX PUMP"/>
    <property type="match status" value="1"/>
</dbReference>
<dbReference type="PANTHER" id="PTHR30386">
    <property type="entry name" value="MEMBRANE FUSION SUBUNIT OF EMRAB-TOLC MULTIDRUG EFFLUX PUMP"/>
    <property type="match status" value="1"/>
</dbReference>
<dbReference type="InterPro" id="IPR058790">
    <property type="entry name" value="BSH_CusB"/>
</dbReference>
<evidence type="ECO:0000256" key="2">
    <source>
        <dbReference type="SAM" id="Phobius"/>
    </source>
</evidence>
<keyword evidence="1" id="KW-0175">Coiled coil</keyword>
<evidence type="ECO:0000259" key="3">
    <source>
        <dbReference type="Pfam" id="PF25919"/>
    </source>
</evidence>
<organism evidence="5 6">
    <name type="scientific">Caulobacter ginsengisoli</name>
    <dbReference type="NCBI Taxonomy" id="400775"/>
    <lineage>
        <taxon>Bacteria</taxon>
        <taxon>Pseudomonadati</taxon>
        <taxon>Pseudomonadota</taxon>
        <taxon>Alphaproteobacteria</taxon>
        <taxon>Caulobacterales</taxon>
        <taxon>Caulobacteraceae</taxon>
        <taxon>Caulobacter</taxon>
    </lineage>
</organism>
<keyword evidence="2" id="KW-0472">Membrane</keyword>
<gene>
    <name evidence="5" type="ORF">QO010_002387</name>
</gene>
<dbReference type="InterPro" id="IPR058792">
    <property type="entry name" value="Beta-barrel_RND_2"/>
</dbReference>
<accession>A0ABU0IRF8</accession>
<name>A0ABU0IRF8_9CAUL</name>
<sequence length="373" mass="38472">MSAVTLEAVPSIAPPPKVNRRGPLIRALIVLGVAAAVAIGGVTWLHAARPAEATDNAYLKADSTTVAPRVKGLIARVLVADNQAVKAGDPLVQLDPEEYAARLAAAEGDLALADAAVAQAQAAISRLGAEQGLAAAGVAESRTRIAAADAEASRAEADARRFQALVAAGTVPRRDAERVQTEAIAARANAANVRAALAVSQSQAGVTTQRRGELEAALAAALASRAKAAAALDLAKQDQTHTLIRAPIDGVVGDLQARPGDYVQPGSRLLTIAPVAQVYVTANFKETQTGRMLTGQRAEVRVDALPGVKLKGRVQSIAPGTGSEFALLPFEPGTGNFTKIVQRVPVRIVFDPGQADVARLRPGLSAKVKVALK</sequence>
<reference evidence="5 6" key="1">
    <citation type="submission" date="2023-07" db="EMBL/GenBank/DDBJ databases">
        <title>Genomic Encyclopedia of Type Strains, Phase IV (KMG-IV): sequencing the most valuable type-strain genomes for metagenomic binning, comparative biology and taxonomic classification.</title>
        <authorList>
            <person name="Goeker M."/>
        </authorList>
    </citation>
    <scope>NUCLEOTIDE SEQUENCE [LARGE SCALE GENOMIC DNA]</scope>
    <source>
        <strain evidence="5 6">DSM 18695</strain>
    </source>
</reference>
<proteinExistence type="predicted"/>
<dbReference type="PRINTS" id="PR01490">
    <property type="entry name" value="RTXTOXIND"/>
</dbReference>
<dbReference type="Gene3D" id="1.10.287.470">
    <property type="entry name" value="Helix hairpin bin"/>
    <property type="match status" value="1"/>
</dbReference>
<dbReference type="Pfam" id="PF25954">
    <property type="entry name" value="Beta-barrel_RND_2"/>
    <property type="match status" value="1"/>
</dbReference>
<feature type="transmembrane region" description="Helical" evidence="2">
    <location>
        <begin position="24"/>
        <end position="45"/>
    </location>
</feature>
<feature type="domain" description="CusB-like beta-barrel" evidence="4">
    <location>
        <begin position="277"/>
        <end position="321"/>
    </location>
</feature>
<keyword evidence="6" id="KW-1185">Reference proteome</keyword>
<dbReference type="Proteomes" id="UP001228905">
    <property type="component" value="Unassembled WGS sequence"/>
</dbReference>
<keyword evidence="2" id="KW-0812">Transmembrane</keyword>
<keyword evidence="2" id="KW-1133">Transmembrane helix</keyword>
<dbReference type="SUPFAM" id="SSF111369">
    <property type="entry name" value="HlyD-like secretion proteins"/>
    <property type="match status" value="2"/>
</dbReference>
<evidence type="ECO:0000256" key="1">
    <source>
        <dbReference type="SAM" id="Coils"/>
    </source>
</evidence>
<dbReference type="Pfam" id="PF25919">
    <property type="entry name" value="BSH_CusB"/>
    <property type="match status" value="1"/>
</dbReference>
<protein>
    <submittedName>
        <fullName evidence="5">Membrane fusion protein (Multidrug efflux system)</fullName>
    </submittedName>
</protein>
<dbReference type="Gene3D" id="2.40.50.100">
    <property type="match status" value="1"/>
</dbReference>
<evidence type="ECO:0000313" key="5">
    <source>
        <dbReference type="EMBL" id="MDQ0464603.1"/>
    </source>
</evidence>
<dbReference type="Gene3D" id="2.40.30.170">
    <property type="match status" value="1"/>
</dbReference>
<dbReference type="InterPro" id="IPR050739">
    <property type="entry name" value="MFP"/>
</dbReference>
<feature type="domain" description="CusB-like barrel-sandwich hybrid" evidence="3">
    <location>
        <begin position="65"/>
        <end position="273"/>
    </location>
</feature>
<feature type="coiled-coil region" evidence="1">
    <location>
        <begin position="138"/>
        <end position="165"/>
    </location>
</feature>
<comment type="caution">
    <text evidence="5">The sequence shown here is derived from an EMBL/GenBank/DDBJ whole genome shotgun (WGS) entry which is preliminary data.</text>
</comment>
<dbReference type="RefSeq" id="WP_307349400.1">
    <property type="nucleotide sequence ID" value="NZ_JAUSVS010000004.1"/>
</dbReference>
<evidence type="ECO:0000259" key="4">
    <source>
        <dbReference type="Pfam" id="PF25954"/>
    </source>
</evidence>
<evidence type="ECO:0000313" key="6">
    <source>
        <dbReference type="Proteomes" id="UP001228905"/>
    </source>
</evidence>